<evidence type="ECO:0000313" key="1">
    <source>
        <dbReference type="EMBL" id="PHJ23229.1"/>
    </source>
</evidence>
<dbReference type="EMBL" id="MIGC01001237">
    <property type="protein sequence ID" value="PHJ23229.1"/>
    <property type="molecule type" value="Genomic_DNA"/>
</dbReference>
<dbReference type="GeneID" id="94426346"/>
<comment type="caution">
    <text evidence="1">The sequence shown here is derived from an EMBL/GenBank/DDBJ whole genome shotgun (WGS) entry which is preliminary data.</text>
</comment>
<evidence type="ECO:0000313" key="2">
    <source>
        <dbReference type="Proteomes" id="UP000221165"/>
    </source>
</evidence>
<keyword evidence="2" id="KW-1185">Reference proteome</keyword>
<dbReference type="RefSeq" id="XP_067924906.1">
    <property type="nucleotide sequence ID" value="XM_068063135.1"/>
</dbReference>
<dbReference type="AlphaFoldDB" id="A0A2C6L4M3"/>
<dbReference type="Proteomes" id="UP000221165">
    <property type="component" value="Unassembled WGS sequence"/>
</dbReference>
<dbReference type="VEuPathDB" id="ToxoDB:CSUI_002937"/>
<name>A0A2C6L4M3_9APIC</name>
<organism evidence="1 2">
    <name type="scientific">Cystoisospora suis</name>
    <dbReference type="NCBI Taxonomy" id="483139"/>
    <lineage>
        <taxon>Eukaryota</taxon>
        <taxon>Sar</taxon>
        <taxon>Alveolata</taxon>
        <taxon>Apicomplexa</taxon>
        <taxon>Conoidasida</taxon>
        <taxon>Coccidia</taxon>
        <taxon>Eucoccidiorida</taxon>
        <taxon>Eimeriorina</taxon>
        <taxon>Sarcocystidae</taxon>
        <taxon>Cystoisospora</taxon>
    </lineage>
</organism>
<sequence length="138" mass="15768">MSSVLQSFLHLFFSLESRITHYYSPGLPFFRREECPSVLTHINWWTEQLAFVPSVPCLLVLSPSSLSEFALAASFSLQHLIQARRSLPVSLSFIFTGERALLVSIKETVRAIYSFFSCLIKSFHFFSSTILPLFLNVQ</sequence>
<gene>
    <name evidence="1" type="ORF">CSUI_002937</name>
</gene>
<protein>
    <submittedName>
        <fullName evidence="1">Uncharacterized protein</fullName>
    </submittedName>
</protein>
<accession>A0A2C6L4M3</accession>
<proteinExistence type="predicted"/>
<reference evidence="1 2" key="1">
    <citation type="journal article" date="2017" name="Int. J. Parasitol.">
        <title>The genome of the protozoan parasite Cystoisospora suis and a reverse vaccinology approach to identify vaccine candidates.</title>
        <authorList>
            <person name="Palmieri N."/>
            <person name="Shrestha A."/>
            <person name="Ruttkowski B."/>
            <person name="Beck T."/>
            <person name="Vogl C."/>
            <person name="Tomley F."/>
            <person name="Blake D.P."/>
            <person name="Joachim A."/>
        </authorList>
    </citation>
    <scope>NUCLEOTIDE SEQUENCE [LARGE SCALE GENOMIC DNA]</scope>
    <source>
        <strain evidence="1 2">Wien I</strain>
    </source>
</reference>